<dbReference type="GO" id="GO:0008081">
    <property type="term" value="F:phosphoric diester hydrolase activity"/>
    <property type="evidence" value="ECO:0007669"/>
    <property type="project" value="InterPro"/>
</dbReference>
<dbReference type="Proteomes" id="UP000244855">
    <property type="component" value="Unassembled WGS sequence"/>
</dbReference>
<evidence type="ECO:0000256" key="3">
    <source>
        <dbReference type="SAM" id="Phobius"/>
    </source>
</evidence>
<proteinExistence type="inferred from homology"/>
<keyword evidence="3" id="KW-1133">Transmembrane helix</keyword>
<dbReference type="PANTHER" id="PTHR31571">
    <property type="entry name" value="ALTERED INHERITANCE OF MITOCHONDRIA PROTEIN 6"/>
    <property type="match status" value="1"/>
</dbReference>
<dbReference type="GO" id="GO:0006629">
    <property type="term" value="P:lipid metabolic process"/>
    <property type="evidence" value="ECO:0007669"/>
    <property type="project" value="InterPro"/>
</dbReference>
<protein>
    <recommendedName>
        <fullName evidence="2">Altered inheritance of mitochondria protein 6</fullName>
    </recommendedName>
</protein>
<evidence type="ECO:0000313" key="4">
    <source>
        <dbReference type="EMBL" id="PVH99454.1"/>
    </source>
</evidence>
<dbReference type="InterPro" id="IPR017946">
    <property type="entry name" value="PLC-like_Pdiesterase_TIM-brl"/>
</dbReference>
<accession>A0A2V1DQJ0</accession>
<evidence type="ECO:0000256" key="1">
    <source>
        <dbReference type="ARBA" id="ARBA00008858"/>
    </source>
</evidence>
<dbReference type="AlphaFoldDB" id="A0A2V1DQJ0"/>
<keyword evidence="3" id="KW-0812">Transmembrane</keyword>
<name>A0A2V1DQJ0_9PLEO</name>
<keyword evidence="5" id="KW-1185">Reference proteome</keyword>
<feature type="transmembrane region" description="Helical" evidence="3">
    <location>
        <begin position="128"/>
        <end position="147"/>
    </location>
</feature>
<evidence type="ECO:0000256" key="2">
    <source>
        <dbReference type="ARBA" id="ARBA00014286"/>
    </source>
</evidence>
<dbReference type="SUPFAM" id="SSF51695">
    <property type="entry name" value="PLC-like phosphodiesterases"/>
    <property type="match status" value="1"/>
</dbReference>
<comment type="similarity">
    <text evidence="1">Belongs to the AIM6 family.</text>
</comment>
<dbReference type="OrthoDB" id="4153866at2759"/>
<evidence type="ECO:0000313" key="5">
    <source>
        <dbReference type="Proteomes" id="UP000244855"/>
    </source>
</evidence>
<reference evidence="4 5" key="1">
    <citation type="journal article" date="2018" name="Sci. Rep.">
        <title>Comparative genomics provides insights into the lifestyle and reveals functional heterogeneity of dark septate endophytic fungi.</title>
        <authorList>
            <person name="Knapp D.G."/>
            <person name="Nemeth J.B."/>
            <person name="Barry K."/>
            <person name="Hainaut M."/>
            <person name="Henrissat B."/>
            <person name="Johnson J."/>
            <person name="Kuo A."/>
            <person name="Lim J.H.P."/>
            <person name="Lipzen A."/>
            <person name="Nolan M."/>
            <person name="Ohm R.A."/>
            <person name="Tamas L."/>
            <person name="Grigoriev I.V."/>
            <person name="Spatafora J.W."/>
            <person name="Nagy L.G."/>
            <person name="Kovacs G.M."/>
        </authorList>
    </citation>
    <scope>NUCLEOTIDE SEQUENCE [LARGE SCALE GENOMIC DNA]</scope>
    <source>
        <strain evidence="4 5">DSE2036</strain>
    </source>
</reference>
<dbReference type="STRING" id="97972.A0A2V1DQJ0"/>
<dbReference type="InterPro" id="IPR051236">
    <property type="entry name" value="HAT_RTT109-like"/>
</dbReference>
<dbReference type="PANTHER" id="PTHR31571:SF1">
    <property type="entry name" value="ALTERED INHERITANCE OF MITOCHONDRIA PROTEIN 6"/>
    <property type="match status" value="1"/>
</dbReference>
<dbReference type="EMBL" id="KZ805392">
    <property type="protein sequence ID" value="PVH99454.1"/>
    <property type="molecule type" value="Genomic_DNA"/>
</dbReference>
<keyword evidence="3" id="KW-0472">Membrane</keyword>
<sequence>MMAYFDSGKTASTTKPLLGDYETLDEIDSVSSLHKNDDAFVSVESFEENGESGFERSEGLIVKEGLLRRLLMAVVRRRRRRNGLFGRKESGEFGERERLTSLNGRRRGWVTTGFLKEAKFYGHSVRSILAVGLFILTFLSILLTIYLSPYPPTYLPPPSSSSSNTSLPPTDLSTLTNNVTPIPCHSHNDYWRPSPLYSALRTGCMGVEADVWLFSNELYVGHTERSLRREKTFKNMYVDPLVHLLDLQNANTSTPTNKNGIFTTDPTHPLILLIDFKPSPPFLLTIVFSTVSKALAPLREKNYLTYHNGTALIPGPITAVATGSAPFDLILSNETHRDIFYDAPLSSLPSQSHPGFSAENSYYASTSFRRSIGTLWFFRFSSYQRAKVRQQVKDAHERGLKARYWSTPSWPRGLRDKVWRVLREEGVDMLNGDDLEGLKRVLEEERVRV</sequence>
<gene>
    <name evidence="4" type="ORF">DM02DRAFT_594342</name>
</gene>
<organism evidence="4 5">
    <name type="scientific">Periconia macrospinosa</name>
    <dbReference type="NCBI Taxonomy" id="97972"/>
    <lineage>
        <taxon>Eukaryota</taxon>
        <taxon>Fungi</taxon>
        <taxon>Dikarya</taxon>
        <taxon>Ascomycota</taxon>
        <taxon>Pezizomycotina</taxon>
        <taxon>Dothideomycetes</taxon>
        <taxon>Pleosporomycetidae</taxon>
        <taxon>Pleosporales</taxon>
        <taxon>Massarineae</taxon>
        <taxon>Periconiaceae</taxon>
        <taxon>Periconia</taxon>
    </lineage>
</organism>